<proteinExistence type="predicted"/>
<dbReference type="InterPro" id="IPR029058">
    <property type="entry name" value="AB_hydrolase_fold"/>
</dbReference>
<dbReference type="Gene3D" id="3.40.50.1820">
    <property type="entry name" value="alpha/beta hydrolase"/>
    <property type="match status" value="1"/>
</dbReference>
<comment type="caution">
    <text evidence="2">The sequence shown here is derived from an EMBL/GenBank/DDBJ whole genome shotgun (WGS) entry which is preliminary data.</text>
</comment>
<feature type="domain" description="BAAT/Acyl-CoA thioester hydrolase C-terminal" evidence="1">
    <location>
        <begin position="10"/>
        <end position="221"/>
    </location>
</feature>
<sequence length="225" mass="24924">MAASKPLRPSQPHVDEKRVIIDGTSRGGELALLLGAYWEEFAAVIAWVPAAHVHPAFSSNDALRERSTWTLHGKPLPFVPPAKRQKGPRDVDLRSGHPVSHIEFLRMAASEPYYTEAAIPVENINGPILLISGGDNVMWPSAFFADWVVERLKRAGFAHDVQHLSYENVGHTIGPPHAPATVLESYEKRSPLPYLYGGLPEFIAKARVDVWPQVLRFLEKVSASN</sequence>
<dbReference type="EMBL" id="VEWL01000020">
    <property type="protein sequence ID" value="TNV10089.1"/>
    <property type="molecule type" value="Genomic_DNA"/>
</dbReference>
<gene>
    <name evidence="2" type="ORF">FIC94_20940</name>
</gene>
<keyword evidence="3" id="KW-1185">Reference proteome</keyword>
<accession>A0ABY2Y0G6</accession>
<evidence type="ECO:0000259" key="1">
    <source>
        <dbReference type="Pfam" id="PF08840"/>
    </source>
</evidence>
<dbReference type="Proteomes" id="UP000312784">
    <property type="component" value="Unassembled WGS sequence"/>
</dbReference>
<dbReference type="PANTHER" id="PTHR10824:SF4">
    <property type="entry name" value="ACYL-COENZYME A THIOESTERASE 1-LIKE"/>
    <property type="match status" value="1"/>
</dbReference>
<name>A0ABY2Y0G6_9HYPH</name>
<evidence type="ECO:0000313" key="3">
    <source>
        <dbReference type="Proteomes" id="UP000312784"/>
    </source>
</evidence>
<dbReference type="Pfam" id="PF08840">
    <property type="entry name" value="BAAT_C"/>
    <property type="match status" value="1"/>
</dbReference>
<dbReference type="SUPFAM" id="SSF53474">
    <property type="entry name" value="alpha/beta-Hydrolases"/>
    <property type="match status" value="1"/>
</dbReference>
<protein>
    <recommendedName>
        <fullName evidence="1">BAAT/Acyl-CoA thioester hydrolase C-terminal domain-containing protein</fullName>
    </recommendedName>
</protein>
<evidence type="ECO:0000313" key="2">
    <source>
        <dbReference type="EMBL" id="TNV10089.1"/>
    </source>
</evidence>
<organism evidence="2 3">
    <name type="scientific">Ochrobactrum teleogrylli</name>
    <dbReference type="NCBI Taxonomy" id="2479765"/>
    <lineage>
        <taxon>Bacteria</taxon>
        <taxon>Pseudomonadati</taxon>
        <taxon>Pseudomonadota</taxon>
        <taxon>Alphaproteobacteria</taxon>
        <taxon>Hyphomicrobiales</taxon>
        <taxon>Brucellaceae</taxon>
        <taxon>Brucella/Ochrobactrum group</taxon>
        <taxon>Ochrobactrum</taxon>
    </lineage>
</organism>
<dbReference type="InterPro" id="IPR014940">
    <property type="entry name" value="BAAT_C"/>
</dbReference>
<reference evidence="2 3" key="1">
    <citation type="submission" date="2019-06" db="EMBL/GenBank/DDBJ databases">
        <title>Ochrobactrum cricket sp.nov., isolated from the insect Teleogryllus occipitalis living in deserted cropland.</title>
        <authorList>
            <person name="Hu M."/>
        </authorList>
    </citation>
    <scope>NUCLEOTIDE SEQUENCE [LARGE SCALE GENOMIC DNA]</scope>
    <source>
        <strain evidence="2 3">LCB8</strain>
    </source>
</reference>
<dbReference type="PANTHER" id="PTHR10824">
    <property type="entry name" value="ACYL-COENZYME A THIOESTERASE-RELATED"/>
    <property type="match status" value="1"/>
</dbReference>